<dbReference type="InterPro" id="IPR036388">
    <property type="entry name" value="WH-like_DNA-bd_sf"/>
</dbReference>
<comment type="caution">
    <text evidence="2">The sequence shown here is derived from an EMBL/GenBank/DDBJ whole genome shotgun (WGS) entry which is preliminary data.</text>
</comment>
<dbReference type="AlphaFoldDB" id="A0A261FWG0"/>
<dbReference type="PANTHER" id="PTHR18964:SF149">
    <property type="entry name" value="BIFUNCTIONAL UDP-N-ACETYLGLUCOSAMINE 2-EPIMERASE_N-ACETYLMANNOSAMINE KINASE"/>
    <property type="match status" value="1"/>
</dbReference>
<dbReference type="InterPro" id="IPR043129">
    <property type="entry name" value="ATPase_NBD"/>
</dbReference>
<dbReference type="EMBL" id="MWWY01000037">
    <property type="protein sequence ID" value="OZG63273.1"/>
    <property type="molecule type" value="Genomic_DNA"/>
</dbReference>
<comment type="similarity">
    <text evidence="1">Belongs to the ROK (NagC/XylR) family.</text>
</comment>
<proteinExistence type="inferred from homology"/>
<dbReference type="Proteomes" id="UP000216074">
    <property type="component" value="Unassembled WGS sequence"/>
</dbReference>
<accession>A0A261FWG0</accession>
<name>A0A261FWG0_9BIFI</name>
<evidence type="ECO:0000256" key="1">
    <source>
        <dbReference type="ARBA" id="ARBA00006479"/>
    </source>
</evidence>
<gene>
    <name evidence="2" type="ORF">BHAP_1861</name>
</gene>
<sequence>MMPASRSINQDDLRNHNLSVVLATMSRSHAPLSRAALAKQTGLTKATLSLLSDILLRNEIICQLEPASGTTYGRPSTPLAFRSGRWAGIGMQLNTDGLGYTVLDLDGSVVMSDWHERAMDDVDPNEIFAELDQMMQSVEQRLSETGYTVTGSCLALPGLVSNGNRLLVARNFGWHDINLNQYAVVSRLNASADNEAALAAIAQIPGFAAQRTAEQWPIGSYDSFLYVSTDIGIGGAYVREGQVVRGDHGFAGEIGHMCVDMRGTLCRCGRHGCLETVAGRRAVMIAAGLADAANATRTDLLEQLVATWRAGDTRAALAVEEVKAALAAAIASTVNVIDVSNVMIGGLWSGFGDDLRADLERRVQSQILARDAVRVRLMFPPVTVHPSMYGAAVEGLRRLVRDPMRFVTEE</sequence>
<dbReference type="RefSeq" id="WP_338024697.1">
    <property type="nucleotide sequence ID" value="NZ_MWWY01000037.1"/>
</dbReference>
<keyword evidence="3" id="KW-1185">Reference proteome</keyword>
<dbReference type="Gene3D" id="1.10.10.10">
    <property type="entry name" value="Winged helix-like DNA-binding domain superfamily/Winged helix DNA-binding domain"/>
    <property type="match status" value="1"/>
</dbReference>
<evidence type="ECO:0000313" key="3">
    <source>
        <dbReference type="Proteomes" id="UP000216074"/>
    </source>
</evidence>
<dbReference type="SUPFAM" id="SSF46785">
    <property type="entry name" value="Winged helix' DNA-binding domain"/>
    <property type="match status" value="1"/>
</dbReference>
<dbReference type="Pfam" id="PF00480">
    <property type="entry name" value="ROK"/>
    <property type="match status" value="1"/>
</dbReference>
<organism evidence="2 3">
    <name type="scientific">Bifidobacterium hapali</name>
    <dbReference type="NCBI Taxonomy" id="1630172"/>
    <lineage>
        <taxon>Bacteria</taxon>
        <taxon>Bacillati</taxon>
        <taxon>Actinomycetota</taxon>
        <taxon>Actinomycetes</taxon>
        <taxon>Bifidobacteriales</taxon>
        <taxon>Bifidobacteriaceae</taxon>
        <taxon>Bifidobacterium</taxon>
    </lineage>
</organism>
<protein>
    <submittedName>
        <fullName evidence="2">NagC family transcriptional regulator</fullName>
    </submittedName>
</protein>
<reference evidence="2 3" key="1">
    <citation type="journal article" date="2017" name="BMC Genomics">
        <title>Comparative genomic and phylogenomic analyses of the Bifidobacteriaceae family.</title>
        <authorList>
            <person name="Lugli G.A."/>
            <person name="Milani C."/>
            <person name="Turroni F."/>
            <person name="Duranti S."/>
            <person name="Mancabelli L."/>
            <person name="Mangifesta M."/>
            <person name="Ferrario C."/>
            <person name="Modesto M."/>
            <person name="Mattarelli P."/>
            <person name="Jiri K."/>
            <person name="van Sinderen D."/>
            <person name="Ventura M."/>
        </authorList>
    </citation>
    <scope>NUCLEOTIDE SEQUENCE [LARGE SCALE GENOMIC DNA]</scope>
    <source>
        <strain evidence="2 3">DSM 100202</strain>
    </source>
</reference>
<dbReference type="Gene3D" id="3.30.420.40">
    <property type="match status" value="2"/>
</dbReference>
<dbReference type="SUPFAM" id="SSF53067">
    <property type="entry name" value="Actin-like ATPase domain"/>
    <property type="match status" value="2"/>
</dbReference>
<dbReference type="PANTHER" id="PTHR18964">
    <property type="entry name" value="ROK (REPRESSOR, ORF, KINASE) FAMILY"/>
    <property type="match status" value="1"/>
</dbReference>
<dbReference type="InterPro" id="IPR036390">
    <property type="entry name" value="WH_DNA-bd_sf"/>
</dbReference>
<evidence type="ECO:0000313" key="2">
    <source>
        <dbReference type="EMBL" id="OZG63273.1"/>
    </source>
</evidence>
<dbReference type="InterPro" id="IPR000600">
    <property type="entry name" value="ROK"/>
</dbReference>